<keyword evidence="2" id="KW-1185">Reference proteome</keyword>
<reference evidence="1 2" key="2">
    <citation type="journal article" date="2022" name="Mol. Ecol. Resour.">
        <title>The genomes of chicory, endive, great burdock and yacon provide insights into Asteraceae paleo-polyploidization history and plant inulin production.</title>
        <authorList>
            <person name="Fan W."/>
            <person name="Wang S."/>
            <person name="Wang H."/>
            <person name="Wang A."/>
            <person name="Jiang F."/>
            <person name="Liu H."/>
            <person name="Zhao H."/>
            <person name="Xu D."/>
            <person name="Zhang Y."/>
        </authorList>
    </citation>
    <scope>NUCLEOTIDE SEQUENCE [LARGE SCALE GENOMIC DNA]</scope>
    <source>
        <strain evidence="2">cv. Niubang</strain>
    </source>
</reference>
<evidence type="ECO:0000313" key="2">
    <source>
        <dbReference type="Proteomes" id="UP001055879"/>
    </source>
</evidence>
<gene>
    <name evidence="1" type="ORF">L6452_14342</name>
</gene>
<dbReference type="EMBL" id="CM042050">
    <property type="protein sequence ID" value="KAI3734862.1"/>
    <property type="molecule type" value="Genomic_DNA"/>
</dbReference>
<proteinExistence type="predicted"/>
<sequence length="96" mass="10009">MIFEIEDYQRRWSCGGGDYGGGTREGGGGGYGGYGGNGGGYGVGGGLTAVEVVDSMMVSGSREVNFCIFMQSVDLMIIFSMEAVSAICGFDDGVWF</sequence>
<protein>
    <submittedName>
        <fullName evidence="1">Uncharacterized protein</fullName>
    </submittedName>
</protein>
<dbReference type="Proteomes" id="UP001055879">
    <property type="component" value="Linkage Group LG04"/>
</dbReference>
<reference evidence="2" key="1">
    <citation type="journal article" date="2022" name="Mol. Ecol. Resour.">
        <title>The genomes of chicory, endive, great burdock and yacon provide insights into Asteraceae palaeo-polyploidization history and plant inulin production.</title>
        <authorList>
            <person name="Fan W."/>
            <person name="Wang S."/>
            <person name="Wang H."/>
            <person name="Wang A."/>
            <person name="Jiang F."/>
            <person name="Liu H."/>
            <person name="Zhao H."/>
            <person name="Xu D."/>
            <person name="Zhang Y."/>
        </authorList>
    </citation>
    <scope>NUCLEOTIDE SEQUENCE [LARGE SCALE GENOMIC DNA]</scope>
    <source>
        <strain evidence="2">cv. Niubang</strain>
    </source>
</reference>
<organism evidence="1 2">
    <name type="scientific">Arctium lappa</name>
    <name type="common">Greater burdock</name>
    <name type="synonym">Lappa major</name>
    <dbReference type="NCBI Taxonomy" id="4217"/>
    <lineage>
        <taxon>Eukaryota</taxon>
        <taxon>Viridiplantae</taxon>
        <taxon>Streptophyta</taxon>
        <taxon>Embryophyta</taxon>
        <taxon>Tracheophyta</taxon>
        <taxon>Spermatophyta</taxon>
        <taxon>Magnoliopsida</taxon>
        <taxon>eudicotyledons</taxon>
        <taxon>Gunneridae</taxon>
        <taxon>Pentapetalae</taxon>
        <taxon>asterids</taxon>
        <taxon>campanulids</taxon>
        <taxon>Asterales</taxon>
        <taxon>Asteraceae</taxon>
        <taxon>Carduoideae</taxon>
        <taxon>Cardueae</taxon>
        <taxon>Arctiinae</taxon>
        <taxon>Arctium</taxon>
    </lineage>
</organism>
<comment type="caution">
    <text evidence="1">The sequence shown here is derived from an EMBL/GenBank/DDBJ whole genome shotgun (WGS) entry which is preliminary data.</text>
</comment>
<evidence type="ECO:0000313" key="1">
    <source>
        <dbReference type="EMBL" id="KAI3734862.1"/>
    </source>
</evidence>
<name>A0ACB9CL59_ARCLA</name>
<accession>A0ACB9CL59</accession>